<keyword evidence="3" id="KW-1185">Reference proteome</keyword>
<dbReference type="OrthoDB" id="641149at2759"/>
<sequence length="136" mass="15526">MSAKKIKNVPSLKLDHKLSVGSIVWAKLRSYSWWPAIIIRSTDCSRPEAKFGNSWVFWFGDHKISEISRKNIFGFVSNFHHLFCDASGKRRKAAIYEALEVLADRCSYHSINVKDLVSWAKNQFQTLDETSISSSG</sequence>
<reference evidence="2" key="1">
    <citation type="submission" date="2020-08" db="EMBL/GenBank/DDBJ databases">
        <title>Multicomponent nature underlies the extraordinary mechanical properties of spider dragline silk.</title>
        <authorList>
            <person name="Kono N."/>
            <person name="Nakamura H."/>
            <person name="Mori M."/>
            <person name="Yoshida Y."/>
            <person name="Ohtoshi R."/>
            <person name="Malay A.D."/>
            <person name="Moran D.A.P."/>
            <person name="Tomita M."/>
            <person name="Numata K."/>
            <person name="Arakawa K."/>
        </authorList>
    </citation>
    <scope>NUCLEOTIDE SEQUENCE</scope>
</reference>
<dbReference type="Gene3D" id="2.30.30.140">
    <property type="match status" value="1"/>
</dbReference>
<evidence type="ECO:0000313" key="3">
    <source>
        <dbReference type="Proteomes" id="UP000887013"/>
    </source>
</evidence>
<dbReference type="SMART" id="SM00293">
    <property type="entry name" value="PWWP"/>
    <property type="match status" value="1"/>
</dbReference>
<dbReference type="CDD" id="cd05835">
    <property type="entry name" value="PWWP_DNMT3"/>
    <property type="match status" value="1"/>
</dbReference>
<dbReference type="AlphaFoldDB" id="A0A8X6R626"/>
<dbReference type="InterPro" id="IPR000313">
    <property type="entry name" value="PWWP_dom"/>
</dbReference>
<name>A0A8X6R626_NEPPI</name>
<dbReference type="SUPFAM" id="SSF63748">
    <property type="entry name" value="Tudor/PWWP/MBT"/>
    <property type="match status" value="1"/>
</dbReference>
<protein>
    <submittedName>
        <fullName evidence="2">DNA-methyltransferase 3B</fullName>
    </submittedName>
</protein>
<dbReference type="PROSITE" id="PS50812">
    <property type="entry name" value="PWWP"/>
    <property type="match status" value="1"/>
</dbReference>
<gene>
    <name evidence="2" type="primary">NCL1_09468</name>
    <name evidence="2" type="ORF">NPIL_446891</name>
</gene>
<comment type="caution">
    <text evidence="2">The sequence shown here is derived from an EMBL/GenBank/DDBJ whole genome shotgun (WGS) entry which is preliminary data.</text>
</comment>
<dbReference type="Pfam" id="PF00855">
    <property type="entry name" value="PWWP"/>
    <property type="match status" value="1"/>
</dbReference>
<dbReference type="EMBL" id="BMAW01087029">
    <property type="protein sequence ID" value="GFU49674.1"/>
    <property type="molecule type" value="Genomic_DNA"/>
</dbReference>
<evidence type="ECO:0000259" key="1">
    <source>
        <dbReference type="PROSITE" id="PS50812"/>
    </source>
</evidence>
<proteinExistence type="predicted"/>
<accession>A0A8X6R626</accession>
<evidence type="ECO:0000313" key="2">
    <source>
        <dbReference type="EMBL" id="GFU49674.1"/>
    </source>
</evidence>
<organism evidence="2 3">
    <name type="scientific">Nephila pilipes</name>
    <name type="common">Giant wood spider</name>
    <name type="synonym">Nephila maculata</name>
    <dbReference type="NCBI Taxonomy" id="299642"/>
    <lineage>
        <taxon>Eukaryota</taxon>
        <taxon>Metazoa</taxon>
        <taxon>Ecdysozoa</taxon>
        <taxon>Arthropoda</taxon>
        <taxon>Chelicerata</taxon>
        <taxon>Arachnida</taxon>
        <taxon>Araneae</taxon>
        <taxon>Araneomorphae</taxon>
        <taxon>Entelegynae</taxon>
        <taxon>Araneoidea</taxon>
        <taxon>Nephilidae</taxon>
        <taxon>Nephila</taxon>
    </lineage>
</organism>
<feature type="domain" description="PWWP" evidence="1">
    <location>
        <begin position="20"/>
        <end position="78"/>
    </location>
</feature>
<dbReference type="Proteomes" id="UP000887013">
    <property type="component" value="Unassembled WGS sequence"/>
</dbReference>